<sequence>MNQRQRSDYLEALGVPYFLYADTDVAGATQKTSAPKVLVKIDTQCLVVESQNSHSFCQTGKTQDFLFKMLTAIGLKVDDVQCVSTNDLSSTLEKYNAKTVLLMGSNLQSSSTQHFSTHHPSEILAKEFLKREAWEVLKKVQACLK</sequence>
<dbReference type="Gene3D" id="3.40.50.10220">
    <property type="entry name" value="DNA polymerase III, psi subunit"/>
    <property type="match status" value="1"/>
</dbReference>
<dbReference type="GO" id="GO:0006260">
    <property type="term" value="P:DNA replication"/>
    <property type="evidence" value="ECO:0007669"/>
    <property type="project" value="InterPro"/>
</dbReference>
<evidence type="ECO:0000313" key="2">
    <source>
        <dbReference type="Proteomes" id="UP000067399"/>
    </source>
</evidence>
<name>A0A0P0UR60_9GAMM</name>
<dbReference type="EMBL" id="AP013042">
    <property type="protein sequence ID" value="BAS67577.1"/>
    <property type="molecule type" value="Genomic_DNA"/>
</dbReference>
<accession>A0A0P0UR60</accession>
<keyword evidence="2" id="KW-1185">Reference proteome</keyword>
<dbReference type="Proteomes" id="UP000067399">
    <property type="component" value="Chromosome"/>
</dbReference>
<dbReference type="InterPro" id="IPR036654">
    <property type="entry name" value="DNA_pol_III_psi_sf"/>
</dbReference>
<dbReference type="RefSeq" id="WP_066043869.1">
    <property type="nucleotide sequence ID" value="NZ_AP013042.1"/>
</dbReference>
<proteinExistence type="predicted"/>
<organism evidence="1 2">
    <name type="scientific">endosymbiont of Bathymodiolus septemdierum str. Myojin knoll</name>
    <dbReference type="NCBI Taxonomy" id="1303921"/>
    <lineage>
        <taxon>Bacteria</taxon>
        <taxon>Pseudomonadati</taxon>
        <taxon>Pseudomonadota</taxon>
        <taxon>Gammaproteobacteria</taxon>
        <taxon>sulfur-oxidizing symbionts</taxon>
    </lineage>
</organism>
<gene>
    <name evidence="1" type="ORF">BSEPE_0570</name>
</gene>
<reference evidence="1 2" key="1">
    <citation type="journal article" date="2000" name="Mar. Ecol. Prog. Ser.">
        <title>Phylogenetic characterization of endosymbionts in three hydrothermal vent mussels: influence on host distributions.</title>
        <authorList>
            <person name="Fujiwara Y."/>
            <person name="Takai K."/>
            <person name="Uematsu K."/>
            <person name="Tsuchida S."/>
            <person name="Hunt J.C."/>
            <person name="Hashimoto J."/>
        </authorList>
    </citation>
    <scope>NUCLEOTIDE SEQUENCE [LARGE SCALE GENOMIC DNA]</scope>
    <source>
        <strain evidence="1 2">Myojin Knoll</strain>
    </source>
</reference>
<dbReference type="STRING" id="1303921.BSEPE_0570"/>
<dbReference type="AlphaFoldDB" id="A0A0P0UR60"/>
<protein>
    <submittedName>
        <fullName evidence="1">Uncharacterized protein</fullName>
    </submittedName>
</protein>
<dbReference type="KEGG" id="ebh:BSEPE_0570"/>
<dbReference type="GO" id="GO:0003887">
    <property type="term" value="F:DNA-directed DNA polymerase activity"/>
    <property type="evidence" value="ECO:0007669"/>
    <property type="project" value="InterPro"/>
</dbReference>
<dbReference type="GO" id="GO:0008408">
    <property type="term" value="F:3'-5' exonuclease activity"/>
    <property type="evidence" value="ECO:0007669"/>
    <property type="project" value="InterPro"/>
</dbReference>
<dbReference type="OrthoDB" id="9786448at2"/>
<evidence type="ECO:0000313" key="1">
    <source>
        <dbReference type="EMBL" id="BAS67577.1"/>
    </source>
</evidence>
<reference evidence="1 2" key="2">
    <citation type="journal article" date="2016" name="ISME J.">
        <title>Heterogeneous composition of key metabolic gene clusters in a vent mussel symbiont population.</title>
        <authorList>
            <person name="Ikuta T."/>
            <person name="Takaki Y."/>
            <person name="Nagai Y."/>
            <person name="Shimamura S."/>
            <person name="Tsuda M."/>
            <person name="Kawagucci S."/>
            <person name="Aoki Y."/>
            <person name="Inoue K."/>
            <person name="Teruya M."/>
            <person name="Satou K."/>
            <person name="Teruya K."/>
            <person name="Shimoji M."/>
            <person name="Tamotsu H."/>
            <person name="Hirano T."/>
            <person name="Maruyama T."/>
            <person name="Yoshida T."/>
        </authorList>
    </citation>
    <scope>NUCLEOTIDE SEQUENCE [LARGE SCALE GENOMIC DNA]</scope>
    <source>
        <strain evidence="1 2">Myojin Knoll</strain>
    </source>
</reference>